<dbReference type="RefSeq" id="WP_091357382.1">
    <property type="nucleotide sequence ID" value="NZ_AP025284.1"/>
</dbReference>
<dbReference type="STRING" id="355243.SAMN03080615_02008"/>
<accession>A0A1H9H8U7</accession>
<sequence>MEITAASASAYQQASLQNEVALAVAGKAKDNLELQGAMALQLLESAASAAVDPSSPLGQNIDIMA</sequence>
<dbReference type="Proteomes" id="UP000198749">
    <property type="component" value="Unassembled WGS sequence"/>
</dbReference>
<evidence type="ECO:0000313" key="1">
    <source>
        <dbReference type="EMBL" id="SEQ58791.1"/>
    </source>
</evidence>
<dbReference type="AlphaFoldDB" id="A0A1H9H8U7"/>
<protein>
    <submittedName>
        <fullName evidence="1">Putative motility protein</fullName>
    </submittedName>
</protein>
<dbReference type="InterPro" id="IPR025906">
    <property type="entry name" value="YjfB_motility"/>
</dbReference>
<organism evidence="1 2">
    <name type="scientific">Amphritea atlantica</name>
    <dbReference type="NCBI Taxonomy" id="355243"/>
    <lineage>
        <taxon>Bacteria</taxon>
        <taxon>Pseudomonadati</taxon>
        <taxon>Pseudomonadota</taxon>
        <taxon>Gammaproteobacteria</taxon>
        <taxon>Oceanospirillales</taxon>
        <taxon>Oceanospirillaceae</taxon>
        <taxon>Amphritea</taxon>
    </lineage>
</organism>
<reference evidence="2" key="1">
    <citation type="submission" date="2016-10" db="EMBL/GenBank/DDBJ databases">
        <authorList>
            <person name="Varghese N."/>
            <person name="Submissions S."/>
        </authorList>
    </citation>
    <scope>NUCLEOTIDE SEQUENCE [LARGE SCALE GENOMIC DNA]</scope>
    <source>
        <strain evidence="2">DSM 18887</strain>
    </source>
</reference>
<dbReference type="Pfam" id="PF14070">
    <property type="entry name" value="YjfB_motility"/>
    <property type="match status" value="1"/>
</dbReference>
<keyword evidence="2" id="KW-1185">Reference proteome</keyword>
<evidence type="ECO:0000313" key="2">
    <source>
        <dbReference type="Proteomes" id="UP000198749"/>
    </source>
</evidence>
<name>A0A1H9H8U7_9GAMM</name>
<dbReference type="EMBL" id="FOGB01000005">
    <property type="protein sequence ID" value="SEQ58791.1"/>
    <property type="molecule type" value="Genomic_DNA"/>
</dbReference>
<proteinExistence type="predicted"/>
<gene>
    <name evidence="1" type="ORF">SAMN03080615_02008</name>
</gene>